<protein>
    <submittedName>
        <fullName evidence="6">Type IV pilus assembly protein PilY1</fullName>
    </submittedName>
</protein>
<evidence type="ECO:0000259" key="5">
    <source>
        <dbReference type="Pfam" id="PF05567"/>
    </source>
</evidence>
<proteinExistence type="predicted"/>
<keyword evidence="7" id="KW-1185">Reference proteome</keyword>
<organism evidence="6 7">
    <name type="scientific">Paracidovorax cattleyae</name>
    <dbReference type="NCBI Taxonomy" id="80868"/>
    <lineage>
        <taxon>Bacteria</taxon>
        <taxon>Pseudomonadati</taxon>
        <taxon>Pseudomonadota</taxon>
        <taxon>Betaproteobacteria</taxon>
        <taxon>Burkholderiales</taxon>
        <taxon>Comamonadaceae</taxon>
        <taxon>Paracidovorax</taxon>
    </lineage>
</organism>
<keyword evidence="2" id="KW-0106">Calcium</keyword>
<sequence>MNAQSPSYRPSLRQRGFISKPFLGAVAILAGLVAFGTSFLAIGAGSPVTTPPINLSSDPLYAVNVKDKPTMALALSVEYPTVGAQYVNVPNTNTDDSYANTNEYLGYYDAESCYRYNDAPTETPESGRTAADYKRFDPIGRATNRKCNDAFSGNFLNWATNSAVDMLRLALSGGDRYVDTSTLTILQRAVLPNGDPICMWNSNNFPAKRLAKDGGGANSYWGAVPNAMVTGANGNDIWVANTLNRVYFRAGASAAGSCTDSSGYMLGAPTTTQSRGTTTYQNNVALPNDAVLCTAENAMCNFTGVREVWFGVPPSFLFPRQNWAVVPASNGINCNYQVIGDPAPGQGKNCYTRPYTGTWQPPQSTALNSDGFFYSRVQVCNKTGDLLQDIRDYGLCTQYPSGNYKPVGVIQKYSDQLRLAAFGYLMDQTASYNNGRYGGVLRAPMKYVGQKTFDVLGREETTTNAKAEWNINTGIFNKNPESDTVFGISGVINYLNQFGRTGPVPGRYKIYDPVGELYYQSLRYMQGLAPTGDAISGLGTPSTGSALYDGYPVYTDWTNIDPYGGSRSPSENYSCVRSNIVVIGDINTHDGNWRNIPTSDDPANNATNFRTWHQVVQAFEKGTSMAYVDGQGVNRTTSNPNTPNPNVPSNSQTSQIMGYAYWAHTQDIRGTRWTAATAKQRPGLRVKTFLFDVNEYAAQNDVTTRQTRNQFFMAAKYGGFNSTSSTSSSSNASVDPYNAYGNPFRNQATNTNDNNVWQKPSSPGEASTYYLQSDARGVLAAFKAIFESSIGSARSIAGSASASRVQASADNFLYSAKFDVASWTGDVIAEQITRSGSGASAGLSVSSNPVWSAAARLKAKNASDRKIFAGHGSRQAATEFTWSGISGKPMQTSLSKASPSAAADSLGPDRLDYLRGVRTNEGAGAQFRVRTELLGDIVNSGVTFSGPPPAAFTGNSYALFSASSANGSRSPVVFAGANDGMLHAFAAQTDTGKGITAGDELFAYVPSWMGPKLSALTSPTYVNNHQAYVDAPSAVGEAQVAFTSGAGSATDWKTVLVSGTGAGGRGVFALDVSKPETFAVGNAMWEFTGADDSDMGFVIGRPQILKFRTGADTYRWFAVVASGADNYSSTFDSGGGGGRPALFLLALDKASGDAWVEGTNYFKLIFPVDATLAATVATGMANFTPLYARGGEVTQIYAGDLHGKLWKLDFTCATSTAAGSSCTYGYKATSSWTVAGLSSFGSGGTPYPFFIAKDASGNAQPITSAPQLFTGPIVNSQETFYVLIGTGKYLESSDRTSTSTQSVYALYDNGSSTADSSTPAAAISGRSRMAPGTVSTTAQTVSVASFKWGRPQSDGDTTQRAGWYIDLPSSGERSISGFTDLGGLTVAFSTVIPGDVTSAGACNANPGSGRQYTVDVAAGTGSTAESQVGLLSAFVVIEDTASSTVTNYDSTGQAVRTIMKRSLQTGSSGVTEGKSTPVQEVVGRLSWRQIYDYRQLRKDATTP</sequence>
<accession>A0A1H0LIG1</accession>
<dbReference type="InterPro" id="IPR008707">
    <property type="entry name" value="B-propeller_PilY1"/>
</dbReference>
<dbReference type="RefSeq" id="WP_092832115.1">
    <property type="nucleotide sequence ID" value="NZ_CP028290.1"/>
</dbReference>
<evidence type="ECO:0000256" key="3">
    <source>
        <dbReference type="SAM" id="MobiDB-lite"/>
    </source>
</evidence>
<evidence type="ECO:0000256" key="2">
    <source>
        <dbReference type="ARBA" id="ARBA00022837"/>
    </source>
</evidence>
<keyword evidence="4" id="KW-0472">Membrane</keyword>
<dbReference type="EMBL" id="FNJL01000002">
    <property type="protein sequence ID" value="SDO67853.1"/>
    <property type="molecule type" value="Genomic_DNA"/>
</dbReference>
<feature type="region of interest" description="Disordered" evidence="3">
    <location>
        <begin position="721"/>
        <end position="763"/>
    </location>
</feature>
<dbReference type="GO" id="GO:0046872">
    <property type="term" value="F:metal ion binding"/>
    <property type="evidence" value="ECO:0007669"/>
    <property type="project" value="UniProtKB-KW"/>
</dbReference>
<feature type="transmembrane region" description="Helical" evidence="4">
    <location>
        <begin position="21"/>
        <end position="44"/>
    </location>
</feature>
<keyword evidence="1" id="KW-0479">Metal-binding</keyword>
<name>A0A1H0LIG1_9BURK</name>
<dbReference type="Proteomes" id="UP000199317">
    <property type="component" value="Unassembled WGS sequence"/>
</dbReference>
<dbReference type="Pfam" id="PF05567">
    <property type="entry name" value="T4P_PilY1"/>
    <property type="match status" value="1"/>
</dbReference>
<evidence type="ECO:0000256" key="1">
    <source>
        <dbReference type="ARBA" id="ARBA00022723"/>
    </source>
</evidence>
<evidence type="ECO:0000313" key="7">
    <source>
        <dbReference type="Proteomes" id="UP000199317"/>
    </source>
</evidence>
<gene>
    <name evidence="6" type="ORF">SAMN04489708_102201</name>
</gene>
<evidence type="ECO:0000313" key="6">
    <source>
        <dbReference type="EMBL" id="SDO67853.1"/>
    </source>
</evidence>
<keyword evidence="4" id="KW-1133">Transmembrane helix</keyword>
<feature type="domain" description="PilY1 beta-propeller" evidence="5">
    <location>
        <begin position="934"/>
        <end position="1321"/>
    </location>
</feature>
<keyword evidence="4" id="KW-0812">Transmembrane</keyword>
<reference evidence="7" key="1">
    <citation type="submission" date="2016-10" db="EMBL/GenBank/DDBJ databases">
        <authorList>
            <person name="Varghese N."/>
            <person name="Submissions S."/>
        </authorList>
    </citation>
    <scope>NUCLEOTIDE SEQUENCE [LARGE SCALE GENOMIC DNA]</scope>
    <source>
        <strain evidence="7">DSM 17101</strain>
    </source>
</reference>
<evidence type="ECO:0000256" key="4">
    <source>
        <dbReference type="SAM" id="Phobius"/>
    </source>
</evidence>
<feature type="compositionally biased region" description="Polar residues" evidence="3">
    <location>
        <begin position="744"/>
        <end position="763"/>
    </location>
</feature>
<dbReference type="OrthoDB" id="7156875at2"/>